<evidence type="ECO:0000313" key="1">
    <source>
        <dbReference type="EMBL" id="PJA02564.1"/>
    </source>
</evidence>
<organism evidence="1 2">
    <name type="scientific">bacterium (Candidatus Gribaldobacteria) CG_4_10_14_0_2_um_filter_36_18</name>
    <dbReference type="NCBI Taxonomy" id="2014264"/>
    <lineage>
        <taxon>Bacteria</taxon>
        <taxon>Candidatus Gribaldobacteria</taxon>
    </lineage>
</organism>
<dbReference type="AlphaFoldDB" id="A0A2M7VL96"/>
<proteinExistence type="predicted"/>
<evidence type="ECO:0000313" key="2">
    <source>
        <dbReference type="Proteomes" id="UP000231469"/>
    </source>
</evidence>
<gene>
    <name evidence="1" type="ORF">COX73_00060</name>
</gene>
<reference evidence="2" key="1">
    <citation type="submission" date="2017-09" db="EMBL/GenBank/DDBJ databases">
        <title>Depth-based differentiation of microbial function through sediment-hosted aquifers and enrichment of novel symbionts in the deep terrestrial subsurface.</title>
        <authorList>
            <person name="Probst A.J."/>
            <person name="Ladd B."/>
            <person name="Jarett J.K."/>
            <person name="Geller-Mcgrath D.E."/>
            <person name="Sieber C.M.K."/>
            <person name="Emerson J.B."/>
            <person name="Anantharaman K."/>
            <person name="Thomas B.C."/>
            <person name="Malmstrom R."/>
            <person name="Stieglmeier M."/>
            <person name="Klingl A."/>
            <person name="Woyke T."/>
            <person name="Ryan C.M."/>
            <person name="Banfield J.F."/>
        </authorList>
    </citation>
    <scope>NUCLEOTIDE SEQUENCE [LARGE SCALE GENOMIC DNA]</scope>
</reference>
<dbReference type="EMBL" id="PFPS01000004">
    <property type="protein sequence ID" value="PJA02564.1"/>
    <property type="molecule type" value="Genomic_DNA"/>
</dbReference>
<dbReference type="Proteomes" id="UP000231469">
    <property type="component" value="Unassembled WGS sequence"/>
</dbReference>
<protein>
    <submittedName>
        <fullName evidence="1">Uncharacterized protein</fullName>
    </submittedName>
</protein>
<comment type="caution">
    <text evidence="1">The sequence shown here is derived from an EMBL/GenBank/DDBJ whole genome shotgun (WGS) entry which is preliminary data.</text>
</comment>
<accession>A0A2M7VL96</accession>
<sequence length="83" mass="9776">MVEDKNKEIIKRLNVITGLLIDLVDLLSKKYEIEIPEKFRMARMKKLGLENEEIALLFGKSKKQVSKQVYETKRVKKPKSQKE</sequence>
<name>A0A2M7VL96_9BACT</name>